<feature type="non-terminal residue" evidence="2">
    <location>
        <position position="1"/>
    </location>
</feature>
<sequence length="92" mass="9521">SPPPGIMVTLHALPPQFLLAVAYMETLVTETYGCGTNACGSKAEKSGGQREGSTLSISSGSSSSSSAMNTDVPESNESLWSLDNIHVTPSVF</sequence>
<proteinExistence type="predicted"/>
<gene>
    <name evidence="2" type="primary">ORF61959</name>
</gene>
<reference evidence="2" key="1">
    <citation type="submission" date="2014-12" db="EMBL/GenBank/DDBJ databases">
        <title>Insight into the proteome of Arion vulgaris.</title>
        <authorList>
            <person name="Aradska J."/>
            <person name="Bulat T."/>
            <person name="Smidak R."/>
            <person name="Sarate P."/>
            <person name="Gangsoo J."/>
            <person name="Sialana F."/>
            <person name="Bilban M."/>
            <person name="Lubec G."/>
        </authorList>
    </citation>
    <scope>NUCLEOTIDE SEQUENCE</scope>
    <source>
        <tissue evidence="2">Skin</tissue>
    </source>
</reference>
<evidence type="ECO:0000313" key="2">
    <source>
        <dbReference type="EMBL" id="CEK67254.1"/>
    </source>
</evidence>
<protein>
    <submittedName>
        <fullName evidence="2">Uncharacterized protein</fullName>
    </submittedName>
</protein>
<organism evidence="2">
    <name type="scientific">Arion vulgaris</name>
    <dbReference type="NCBI Taxonomy" id="1028688"/>
    <lineage>
        <taxon>Eukaryota</taxon>
        <taxon>Metazoa</taxon>
        <taxon>Spiralia</taxon>
        <taxon>Lophotrochozoa</taxon>
        <taxon>Mollusca</taxon>
        <taxon>Gastropoda</taxon>
        <taxon>Heterobranchia</taxon>
        <taxon>Euthyneura</taxon>
        <taxon>Panpulmonata</taxon>
        <taxon>Eupulmonata</taxon>
        <taxon>Stylommatophora</taxon>
        <taxon>Helicina</taxon>
        <taxon>Arionoidea</taxon>
        <taxon>Arionidae</taxon>
        <taxon>Arion</taxon>
    </lineage>
</organism>
<feature type="non-terminal residue" evidence="2">
    <location>
        <position position="92"/>
    </location>
</feature>
<dbReference type="AlphaFoldDB" id="A0A0B6ZF53"/>
<dbReference type="EMBL" id="HACG01020389">
    <property type="protein sequence ID" value="CEK67254.1"/>
    <property type="molecule type" value="Transcribed_RNA"/>
</dbReference>
<feature type="compositionally biased region" description="Polar residues" evidence="1">
    <location>
        <begin position="67"/>
        <end position="80"/>
    </location>
</feature>
<feature type="compositionally biased region" description="Low complexity" evidence="1">
    <location>
        <begin position="53"/>
        <end position="66"/>
    </location>
</feature>
<accession>A0A0B6ZF53</accession>
<name>A0A0B6ZF53_9EUPU</name>
<evidence type="ECO:0000256" key="1">
    <source>
        <dbReference type="SAM" id="MobiDB-lite"/>
    </source>
</evidence>
<feature type="region of interest" description="Disordered" evidence="1">
    <location>
        <begin position="38"/>
        <end position="80"/>
    </location>
</feature>